<evidence type="ECO:0000256" key="1">
    <source>
        <dbReference type="SAM" id="MobiDB-lite"/>
    </source>
</evidence>
<reference evidence="2" key="2">
    <citation type="journal article" date="2015" name="Data Brief">
        <title>Shoot transcriptome of the giant reed, Arundo donax.</title>
        <authorList>
            <person name="Barrero R.A."/>
            <person name="Guerrero F.D."/>
            <person name="Moolhuijzen P."/>
            <person name="Goolsby J.A."/>
            <person name="Tidwell J."/>
            <person name="Bellgard S.E."/>
            <person name="Bellgard M.I."/>
        </authorList>
    </citation>
    <scope>NUCLEOTIDE SEQUENCE</scope>
    <source>
        <tissue evidence="2">Shoot tissue taken approximately 20 cm above the soil surface</tissue>
    </source>
</reference>
<protein>
    <submittedName>
        <fullName evidence="2">Uncharacterized protein</fullName>
    </submittedName>
</protein>
<evidence type="ECO:0000313" key="2">
    <source>
        <dbReference type="EMBL" id="JAE09779.1"/>
    </source>
</evidence>
<organism evidence="2">
    <name type="scientific">Arundo donax</name>
    <name type="common">Giant reed</name>
    <name type="synonym">Donax arundinaceus</name>
    <dbReference type="NCBI Taxonomy" id="35708"/>
    <lineage>
        <taxon>Eukaryota</taxon>
        <taxon>Viridiplantae</taxon>
        <taxon>Streptophyta</taxon>
        <taxon>Embryophyta</taxon>
        <taxon>Tracheophyta</taxon>
        <taxon>Spermatophyta</taxon>
        <taxon>Magnoliopsida</taxon>
        <taxon>Liliopsida</taxon>
        <taxon>Poales</taxon>
        <taxon>Poaceae</taxon>
        <taxon>PACMAD clade</taxon>
        <taxon>Arundinoideae</taxon>
        <taxon>Arundineae</taxon>
        <taxon>Arundo</taxon>
    </lineage>
</organism>
<dbReference type="AlphaFoldDB" id="A0A0A9FEW8"/>
<reference evidence="2" key="1">
    <citation type="submission" date="2014-09" db="EMBL/GenBank/DDBJ databases">
        <authorList>
            <person name="Magalhaes I.L.F."/>
            <person name="Oliveira U."/>
            <person name="Santos F.R."/>
            <person name="Vidigal T.H.D.A."/>
            <person name="Brescovit A.D."/>
            <person name="Santos A.J."/>
        </authorList>
    </citation>
    <scope>NUCLEOTIDE SEQUENCE</scope>
    <source>
        <tissue evidence="2">Shoot tissue taken approximately 20 cm above the soil surface</tissue>
    </source>
</reference>
<dbReference type="EMBL" id="GBRH01188117">
    <property type="protein sequence ID" value="JAE09779.1"/>
    <property type="molecule type" value="Transcribed_RNA"/>
</dbReference>
<feature type="compositionally biased region" description="Low complexity" evidence="1">
    <location>
        <begin position="24"/>
        <end position="33"/>
    </location>
</feature>
<proteinExistence type="predicted"/>
<feature type="region of interest" description="Disordered" evidence="1">
    <location>
        <begin position="1"/>
        <end position="33"/>
    </location>
</feature>
<accession>A0A0A9FEW8</accession>
<sequence>MPSGVIIHSQHKGNHHQESISSLTTPTPTNAAPTTRHISYIQEGDLVDTLNRQAAGAQQRRGILLPASSDGFSFLWVARAPSSALDPASTAMDLAEVFARRC</sequence>
<name>A0A0A9FEW8_ARUDO</name>